<dbReference type="OrthoDB" id="60843at2759"/>
<protein>
    <recommendedName>
        <fullName evidence="1">Protein phosphatase</fullName>
        <ecNumber evidence="1">3.1.3.16</ecNumber>
    </recommendedName>
</protein>
<dbReference type="InterPro" id="IPR036457">
    <property type="entry name" value="PPM-type-like_dom_sf"/>
</dbReference>
<dbReference type="AlphaFoldDB" id="A0A9D4U4S0"/>
<comment type="similarity">
    <text evidence="1">Belongs to the PP2C family.</text>
</comment>
<keyword evidence="1" id="KW-0904">Protein phosphatase</keyword>
<dbReference type="EMBL" id="JABFUD020000023">
    <property type="protein sequence ID" value="KAI5061382.1"/>
    <property type="molecule type" value="Genomic_DNA"/>
</dbReference>
<dbReference type="Pfam" id="PF07228">
    <property type="entry name" value="SpoIIE"/>
    <property type="match status" value="1"/>
</dbReference>
<comment type="cofactor">
    <cofactor evidence="1">
        <name>Mn(2+)</name>
        <dbReference type="ChEBI" id="CHEBI:29035"/>
    </cofactor>
</comment>
<dbReference type="SMART" id="SM00331">
    <property type="entry name" value="PP2C_SIG"/>
    <property type="match status" value="1"/>
</dbReference>
<organism evidence="3 4">
    <name type="scientific">Adiantum capillus-veneris</name>
    <name type="common">Maidenhair fern</name>
    <dbReference type="NCBI Taxonomy" id="13818"/>
    <lineage>
        <taxon>Eukaryota</taxon>
        <taxon>Viridiplantae</taxon>
        <taxon>Streptophyta</taxon>
        <taxon>Embryophyta</taxon>
        <taxon>Tracheophyta</taxon>
        <taxon>Polypodiopsida</taxon>
        <taxon>Polypodiidae</taxon>
        <taxon>Polypodiales</taxon>
        <taxon>Pteridineae</taxon>
        <taxon>Pteridaceae</taxon>
        <taxon>Vittarioideae</taxon>
        <taxon>Adiantum</taxon>
    </lineage>
</organism>
<dbReference type="GO" id="GO:0004722">
    <property type="term" value="F:protein serine/threonine phosphatase activity"/>
    <property type="evidence" value="ECO:0007669"/>
    <property type="project" value="UniProtKB-EC"/>
</dbReference>
<evidence type="ECO:0000259" key="2">
    <source>
        <dbReference type="PROSITE" id="PS51746"/>
    </source>
</evidence>
<sequence length="382" mass="40329">MEALMRAASVECHASSLMLSLPQAHLPHLTSAKQTVRFSHRGGAANALVARPSWTRTIAEKCKASPPCYCSAASSTAIADQRLDFALSVGSAVIPHPAKVEKGGEDAFFVSSHNGGVLGVADGVSGWAEENVDPALFSRELMEHAVTALDSEAVATCPRQLLAKAHEATSAIGAATAIVAILEKETGSLLVANLGDCGLRIVRGGKIVFATSTQQHYFDCPYQLSSEAGAQTSRDAMVYKAELSPGDIVVMGSDGLFDNVYDKDIESTVNFFGAADGDFPQKIASALASLASKHSKDMKYESPYSQEAVLQGYNLPLWKRLLGQKLTGGKLDDITVLTAHVVVSPALPKEPPAELAQEEPLLLPVEEGDSDFSPNQLLAPAV</sequence>
<comment type="catalytic activity">
    <reaction evidence="1">
        <text>O-phospho-L-threonyl-[protein] + H2O = L-threonyl-[protein] + phosphate</text>
        <dbReference type="Rhea" id="RHEA:47004"/>
        <dbReference type="Rhea" id="RHEA-COMP:11060"/>
        <dbReference type="Rhea" id="RHEA-COMP:11605"/>
        <dbReference type="ChEBI" id="CHEBI:15377"/>
        <dbReference type="ChEBI" id="CHEBI:30013"/>
        <dbReference type="ChEBI" id="CHEBI:43474"/>
        <dbReference type="ChEBI" id="CHEBI:61977"/>
        <dbReference type="EC" id="3.1.3.16"/>
    </reaction>
</comment>
<evidence type="ECO:0000313" key="4">
    <source>
        <dbReference type="Proteomes" id="UP000886520"/>
    </source>
</evidence>
<dbReference type="Gene3D" id="3.60.40.10">
    <property type="entry name" value="PPM-type phosphatase domain"/>
    <property type="match status" value="1"/>
</dbReference>
<dbReference type="EC" id="3.1.3.16" evidence="1"/>
<keyword evidence="1" id="KW-0460">Magnesium</keyword>
<dbReference type="Proteomes" id="UP000886520">
    <property type="component" value="Chromosome 23"/>
</dbReference>
<dbReference type="InterPro" id="IPR001932">
    <property type="entry name" value="PPM-type_phosphatase-like_dom"/>
</dbReference>
<dbReference type="InterPro" id="IPR039123">
    <property type="entry name" value="PPTC7"/>
</dbReference>
<name>A0A9D4U4S0_ADICA</name>
<dbReference type="PROSITE" id="PS51746">
    <property type="entry name" value="PPM_2"/>
    <property type="match status" value="1"/>
</dbReference>
<keyword evidence="1" id="KW-0464">Manganese</keyword>
<dbReference type="PANTHER" id="PTHR12320">
    <property type="entry name" value="PROTEIN PHOSPHATASE 2C"/>
    <property type="match status" value="1"/>
</dbReference>
<comment type="cofactor">
    <cofactor evidence="1">
        <name>Mg(2+)</name>
        <dbReference type="ChEBI" id="CHEBI:18420"/>
    </cofactor>
</comment>
<comment type="caution">
    <text evidence="3">The sequence shown here is derived from an EMBL/GenBank/DDBJ whole genome shotgun (WGS) entry which is preliminary data.</text>
</comment>
<keyword evidence="4" id="KW-1185">Reference proteome</keyword>
<gene>
    <name evidence="3" type="ORF">GOP47_0023887</name>
</gene>
<dbReference type="GO" id="GO:0046872">
    <property type="term" value="F:metal ion binding"/>
    <property type="evidence" value="ECO:0007669"/>
    <property type="project" value="UniProtKB-UniRule"/>
</dbReference>
<keyword evidence="1" id="KW-0479">Metal-binding</keyword>
<evidence type="ECO:0000256" key="1">
    <source>
        <dbReference type="RuleBase" id="RU366020"/>
    </source>
</evidence>
<proteinExistence type="inferred from homology"/>
<evidence type="ECO:0000313" key="3">
    <source>
        <dbReference type="EMBL" id="KAI5061382.1"/>
    </source>
</evidence>
<dbReference type="SMART" id="SM00332">
    <property type="entry name" value="PP2Cc"/>
    <property type="match status" value="1"/>
</dbReference>
<dbReference type="GO" id="GO:0009507">
    <property type="term" value="C:chloroplast"/>
    <property type="evidence" value="ECO:0007669"/>
    <property type="project" value="TreeGrafter"/>
</dbReference>
<comment type="catalytic activity">
    <reaction evidence="1">
        <text>O-phospho-L-seryl-[protein] + H2O = L-seryl-[protein] + phosphate</text>
        <dbReference type="Rhea" id="RHEA:20629"/>
        <dbReference type="Rhea" id="RHEA-COMP:9863"/>
        <dbReference type="Rhea" id="RHEA-COMP:11604"/>
        <dbReference type="ChEBI" id="CHEBI:15377"/>
        <dbReference type="ChEBI" id="CHEBI:29999"/>
        <dbReference type="ChEBI" id="CHEBI:43474"/>
        <dbReference type="ChEBI" id="CHEBI:83421"/>
        <dbReference type="EC" id="3.1.3.16"/>
    </reaction>
</comment>
<keyword evidence="1" id="KW-0378">Hydrolase</keyword>
<reference evidence="3" key="1">
    <citation type="submission" date="2021-01" db="EMBL/GenBank/DDBJ databases">
        <title>Adiantum capillus-veneris genome.</title>
        <authorList>
            <person name="Fang Y."/>
            <person name="Liao Q."/>
        </authorList>
    </citation>
    <scope>NUCLEOTIDE SEQUENCE</scope>
    <source>
        <strain evidence="3">H3</strain>
        <tissue evidence="3">Leaf</tissue>
    </source>
</reference>
<feature type="domain" description="PPM-type phosphatase" evidence="2">
    <location>
        <begin position="88"/>
        <end position="341"/>
    </location>
</feature>
<accession>A0A9D4U4S0</accession>
<dbReference type="PANTHER" id="PTHR12320:SF60">
    <property type="entry name" value="PROTEIN PHOSPHATASE 2C 26-RELATED"/>
    <property type="match status" value="1"/>
</dbReference>
<dbReference type="SUPFAM" id="SSF81606">
    <property type="entry name" value="PP2C-like"/>
    <property type="match status" value="1"/>
</dbReference>